<dbReference type="PANTHER" id="PTHR42023">
    <property type="entry name" value="BHLH DOMAIN-CONTAINING PROTEIN"/>
    <property type="match status" value="1"/>
</dbReference>
<feature type="compositionally biased region" description="Polar residues" evidence="1">
    <location>
        <begin position="264"/>
        <end position="278"/>
    </location>
</feature>
<protein>
    <submittedName>
        <fullName evidence="2">Uncharacterized protein</fullName>
    </submittedName>
</protein>
<feature type="region of interest" description="Disordered" evidence="1">
    <location>
        <begin position="109"/>
        <end position="141"/>
    </location>
</feature>
<dbReference type="GeneID" id="87814693"/>
<feature type="compositionally biased region" description="Basic and acidic residues" evidence="1">
    <location>
        <begin position="593"/>
        <end position="606"/>
    </location>
</feature>
<feature type="region of interest" description="Disordered" evidence="1">
    <location>
        <begin position="169"/>
        <end position="479"/>
    </location>
</feature>
<feature type="compositionally biased region" description="Polar residues" evidence="1">
    <location>
        <begin position="659"/>
        <end position="670"/>
    </location>
</feature>
<proteinExistence type="predicted"/>
<name>A0AAN6UXK6_9PEZI</name>
<gene>
    <name evidence="2" type="ORF">C8A04DRAFT_14404</name>
</gene>
<dbReference type="Proteomes" id="UP001302676">
    <property type="component" value="Unassembled WGS sequence"/>
</dbReference>
<organism evidence="2 3">
    <name type="scientific">Dichotomopilus funicola</name>
    <dbReference type="NCBI Taxonomy" id="1934379"/>
    <lineage>
        <taxon>Eukaryota</taxon>
        <taxon>Fungi</taxon>
        <taxon>Dikarya</taxon>
        <taxon>Ascomycota</taxon>
        <taxon>Pezizomycotina</taxon>
        <taxon>Sordariomycetes</taxon>
        <taxon>Sordariomycetidae</taxon>
        <taxon>Sordariales</taxon>
        <taxon>Chaetomiaceae</taxon>
        <taxon>Dichotomopilus</taxon>
    </lineage>
</organism>
<keyword evidence="3" id="KW-1185">Reference proteome</keyword>
<feature type="region of interest" description="Disordered" evidence="1">
    <location>
        <begin position="588"/>
        <end position="670"/>
    </location>
</feature>
<feature type="region of interest" description="Disordered" evidence="1">
    <location>
        <begin position="691"/>
        <end position="713"/>
    </location>
</feature>
<feature type="region of interest" description="Disordered" evidence="1">
    <location>
        <begin position="495"/>
        <end position="542"/>
    </location>
</feature>
<reference evidence="2" key="1">
    <citation type="journal article" date="2023" name="Mol. Phylogenet. Evol.">
        <title>Genome-scale phylogeny and comparative genomics of the fungal order Sordariales.</title>
        <authorList>
            <person name="Hensen N."/>
            <person name="Bonometti L."/>
            <person name="Westerberg I."/>
            <person name="Brannstrom I.O."/>
            <person name="Guillou S."/>
            <person name="Cros-Aarteil S."/>
            <person name="Calhoun S."/>
            <person name="Haridas S."/>
            <person name="Kuo A."/>
            <person name="Mondo S."/>
            <person name="Pangilinan J."/>
            <person name="Riley R."/>
            <person name="LaButti K."/>
            <person name="Andreopoulos B."/>
            <person name="Lipzen A."/>
            <person name="Chen C."/>
            <person name="Yan M."/>
            <person name="Daum C."/>
            <person name="Ng V."/>
            <person name="Clum A."/>
            <person name="Steindorff A."/>
            <person name="Ohm R.A."/>
            <person name="Martin F."/>
            <person name="Silar P."/>
            <person name="Natvig D.O."/>
            <person name="Lalanne C."/>
            <person name="Gautier V."/>
            <person name="Ament-Velasquez S.L."/>
            <person name="Kruys A."/>
            <person name="Hutchinson M.I."/>
            <person name="Powell A.J."/>
            <person name="Barry K."/>
            <person name="Miller A.N."/>
            <person name="Grigoriev I.V."/>
            <person name="Debuchy R."/>
            <person name="Gladieux P."/>
            <person name="Hiltunen Thoren M."/>
            <person name="Johannesson H."/>
        </authorList>
    </citation>
    <scope>NUCLEOTIDE SEQUENCE</scope>
    <source>
        <strain evidence="2">CBS 141.50</strain>
    </source>
</reference>
<feature type="compositionally biased region" description="Low complexity" evidence="1">
    <location>
        <begin position="388"/>
        <end position="398"/>
    </location>
</feature>
<feature type="compositionally biased region" description="Polar residues" evidence="1">
    <location>
        <begin position="117"/>
        <end position="126"/>
    </location>
</feature>
<dbReference type="RefSeq" id="XP_062634428.1">
    <property type="nucleotide sequence ID" value="XM_062778080.1"/>
</dbReference>
<feature type="compositionally biased region" description="Polar residues" evidence="1">
    <location>
        <begin position="632"/>
        <end position="648"/>
    </location>
</feature>
<feature type="compositionally biased region" description="Low complexity" evidence="1">
    <location>
        <begin position="217"/>
        <end position="253"/>
    </location>
</feature>
<evidence type="ECO:0000256" key="1">
    <source>
        <dbReference type="SAM" id="MobiDB-lite"/>
    </source>
</evidence>
<dbReference type="PANTHER" id="PTHR42023:SF1">
    <property type="entry name" value="BHLH DOMAIN-CONTAINING PROTEIN"/>
    <property type="match status" value="1"/>
</dbReference>
<evidence type="ECO:0000313" key="3">
    <source>
        <dbReference type="Proteomes" id="UP001302676"/>
    </source>
</evidence>
<sequence length="814" mass="88621">MWDRLKIIPHGSHGSHTSYGSGRHGGHPLDDDRLRVGLGIGYGATPKGYSYSIKGGPAPPRPPREFYASRYLPQPAWCPSRTSPAAATLFCVLGRDFWIAALETAPAVKEPPRRNPNRITVRTANINLRPPSSVYSSDDDDYSPPLAAPVASYNANLATTYDYRYGGGPGAADEISPPSSPEVPVPQSRGNTSIPVMRRERRRQSDIAARENHRGTQLQQPQQQQQKQFQQQQQQQQQQPQQQQQQQYQDQQPRNAPRWDPLTGEQTGNAQGYPSQVANPAEFAQGLATASQSAGWSDPQQSVGPTAGPPSFGDRWRRMAKKAGAAAAAARDGNTDPAAGAFTSTRPGWRGASGRTAIVDPVHDTRAVAPLKIPEKSSRRNMPPSAGPGPAVVGGARVNNSSAVDGPVRRGQTPPISPPPSETPPARSAPQEAARRIMPSSQTPAAQTAQTQFQTTQQQQQRYPSPPLSGTPVQADAPAVAAARELVRDAQYGVGTGVSAPAQPSPTFNNSPESINQLRRKPPPVHTDPHHPAHYHHQHQVSVSSVYSTDIVHQSPGAIHDVVEAVEEEEPYVQPPSRFSITTYATSTAGTTRTDDPDDHFNDDHPPVPSLPSDYQHQYTGTPGGPVRPTSDHSPVTSPIDQFMTSPFSVPPGGAAESRSPSTDPEQQQELQQFASAMNPALARALAIDRPSSRASDINKSLPAPPPEQTADQARDRVGLLNAQLRSLANRRININRSIAQMTELMPTDKLMNSAAVVRKREDEKKKVEVLRQELADVQREEYELGLKLHRAYKRLDREAEWEPTTLWVRRVTK</sequence>
<feature type="compositionally biased region" description="Polar residues" evidence="1">
    <location>
        <begin position="288"/>
        <end position="304"/>
    </location>
</feature>
<dbReference type="SUPFAM" id="SSF81995">
    <property type="entry name" value="beta-sandwich domain of Sec23/24"/>
    <property type="match status" value="1"/>
</dbReference>
<evidence type="ECO:0000313" key="2">
    <source>
        <dbReference type="EMBL" id="KAK4141057.1"/>
    </source>
</evidence>
<feature type="compositionally biased region" description="Basic and acidic residues" evidence="1">
    <location>
        <begin position="203"/>
        <end position="214"/>
    </location>
</feature>
<reference evidence="2" key="2">
    <citation type="submission" date="2023-05" db="EMBL/GenBank/DDBJ databases">
        <authorList>
            <consortium name="Lawrence Berkeley National Laboratory"/>
            <person name="Steindorff A."/>
            <person name="Hensen N."/>
            <person name="Bonometti L."/>
            <person name="Westerberg I."/>
            <person name="Brannstrom I.O."/>
            <person name="Guillou S."/>
            <person name="Cros-Aarteil S."/>
            <person name="Calhoun S."/>
            <person name="Haridas S."/>
            <person name="Kuo A."/>
            <person name="Mondo S."/>
            <person name="Pangilinan J."/>
            <person name="Riley R."/>
            <person name="Labutti K."/>
            <person name="Andreopoulos B."/>
            <person name="Lipzen A."/>
            <person name="Chen C."/>
            <person name="Yanf M."/>
            <person name="Daum C."/>
            <person name="Ng V."/>
            <person name="Clum A."/>
            <person name="Ohm R."/>
            <person name="Martin F."/>
            <person name="Silar P."/>
            <person name="Natvig D."/>
            <person name="Lalanne C."/>
            <person name="Gautier V."/>
            <person name="Ament-Velasquez S.L."/>
            <person name="Kruys A."/>
            <person name="Hutchinson M.I."/>
            <person name="Powell A.J."/>
            <person name="Barry K."/>
            <person name="Miller A.N."/>
            <person name="Grigoriev I.V."/>
            <person name="Debuchy R."/>
            <person name="Gladieux P."/>
            <person name="Thoren M.H."/>
            <person name="Johannesson H."/>
        </authorList>
    </citation>
    <scope>NUCLEOTIDE SEQUENCE</scope>
    <source>
        <strain evidence="2">CBS 141.50</strain>
    </source>
</reference>
<accession>A0AAN6UXK6</accession>
<feature type="compositionally biased region" description="Low complexity" evidence="1">
    <location>
        <begin position="442"/>
        <end position="461"/>
    </location>
</feature>
<comment type="caution">
    <text evidence="2">The sequence shown here is derived from an EMBL/GenBank/DDBJ whole genome shotgun (WGS) entry which is preliminary data.</text>
</comment>
<dbReference type="EMBL" id="MU853618">
    <property type="protein sequence ID" value="KAK4141057.1"/>
    <property type="molecule type" value="Genomic_DNA"/>
</dbReference>
<feature type="compositionally biased region" description="Polar residues" evidence="1">
    <location>
        <begin position="505"/>
        <end position="517"/>
    </location>
</feature>
<dbReference type="AlphaFoldDB" id="A0AAN6UXK6"/>